<dbReference type="KEGG" id="nps:KRR39_13405"/>
<keyword evidence="2" id="KW-1133">Transmembrane helix</keyword>
<keyword evidence="2" id="KW-0472">Membrane</keyword>
<feature type="transmembrane region" description="Helical" evidence="2">
    <location>
        <begin position="164"/>
        <end position="188"/>
    </location>
</feature>
<feature type="transmembrane region" description="Helical" evidence="2">
    <location>
        <begin position="112"/>
        <end position="133"/>
    </location>
</feature>
<name>A0A975SVE6_9ACTN</name>
<dbReference type="RefSeq" id="WP_216937572.1">
    <property type="nucleotide sequence ID" value="NZ_CP077062.1"/>
</dbReference>
<dbReference type="PROSITE" id="PS00379">
    <property type="entry name" value="CDP_ALCOHOL_P_TRANSF"/>
    <property type="match status" value="1"/>
</dbReference>
<protein>
    <submittedName>
        <fullName evidence="3">CDP-alcohol phosphatidyltransferase family protein</fullName>
    </submittedName>
</protein>
<organism evidence="3 4">
    <name type="scientific">Nocardioides panacis</name>
    <dbReference type="NCBI Taxonomy" id="2849501"/>
    <lineage>
        <taxon>Bacteria</taxon>
        <taxon>Bacillati</taxon>
        <taxon>Actinomycetota</taxon>
        <taxon>Actinomycetes</taxon>
        <taxon>Propionibacteriales</taxon>
        <taxon>Nocardioidaceae</taxon>
        <taxon>Nocardioides</taxon>
    </lineage>
</organism>
<gene>
    <name evidence="3" type="ORF">KRR39_13405</name>
</gene>
<feature type="transmembrane region" description="Helical" evidence="2">
    <location>
        <begin position="39"/>
        <end position="63"/>
    </location>
</feature>
<accession>A0A975SVE6</accession>
<dbReference type="GO" id="GO:0016020">
    <property type="term" value="C:membrane"/>
    <property type="evidence" value="ECO:0007669"/>
    <property type="project" value="InterPro"/>
</dbReference>
<keyword evidence="1" id="KW-0808">Transferase</keyword>
<keyword evidence="2" id="KW-0812">Transmembrane</keyword>
<evidence type="ECO:0000256" key="1">
    <source>
        <dbReference type="RuleBase" id="RU003750"/>
    </source>
</evidence>
<dbReference type="GO" id="GO:0008654">
    <property type="term" value="P:phospholipid biosynthetic process"/>
    <property type="evidence" value="ECO:0007669"/>
    <property type="project" value="InterPro"/>
</dbReference>
<dbReference type="Pfam" id="PF01066">
    <property type="entry name" value="CDP-OH_P_transf"/>
    <property type="match status" value="1"/>
</dbReference>
<sequence length="206" mass="22463">MAVAADVDPSTLDVWTDPGQERVGTSATVITFVRTAISVVLSGLAAQQGSLTLLVVALVVYWAGDSLDGFVARIRGCETRIGAVLDILSDRFCAAAFYIGLVWLQPEFAVPVFIYLAEFMVVDCFLSLAFLAWPVRSPNYFYVIDRPLWLWNWSKPGKAVNSSLFAVLLLVTGWVWLGAVIATALLVMKSVSLVRLGRIGLPVPPR</sequence>
<dbReference type="EMBL" id="CP077062">
    <property type="protein sequence ID" value="QWZ06566.1"/>
    <property type="molecule type" value="Genomic_DNA"/>
</dbReference>
<reference evidence="3" key="1">
    <citation type="submission" date="2021-06" db="EMBL/GenBank/DDBJ databases">
        <title>Complete genome sequence of Nocardioides sp. G188.</title>
        <authorList>
            <person name="Im W.-T."/>
        </authorList>
    </citation>
    <scope>NUCLEOTIDE SEQUENCE</scope>
    <source>
        <strain evidence="3">G188</strain>
    </source>
</reference>
<proteinExistence type="inferred from homology"/>
<evidence type="ECO:0000313" key="3">
    <source>
        <dbReference type="EMBL" id="QWZ06566.1"/>
    </source>
</evidence>
<feature type="transmembrane region" description="Helical" evidence="2">
    <location>
        <begin position="83"/>
        <end position="105"/>
    </location>
</feature>
<keyword evidence="4" id="KW-1185">Reference proteome</keyword>
<dbReference type="InterPro" id="IPR048254">
    <property type="entry name" value="CDP_ALCOHOL_P_TRANSF_CS"/>
</dbReference>
<dbReference type="AlphaFoldDB" id="A0A975SVE6"/>
<comment type="similarity">
    <text evidence="1">Belongs to the CDP-alcohol phosphatidyltransferase class-I family.</text>
</comment>
<evidence type="ECO:0000256" key="2">
    <source>
        <dbReference type="SAM" id="Phobius"/>
    </source>
</evidence>
<evidence type="ECO:0000313" key="4">
    <source>
        <dbReference type="Proteomes" id="UP000683575"/>
    </source>
</evidence>
<dbReference type="Proteomes" id="UP000683575">
    <property type="component" value="Chromosome"/>
</dbReference>
<dbReference type="GO" id="GO:0016780">
    <property type="term" value="F:phosphotransferase activity, for other substituted phosphate groups"/>
    <property type="evidence" value="ECO:0007669"/>
    <property type="project" value="InterPro"/>
</dbReference>
<dbReference type="InterPro" id="IPR000462">
    <property type="entry name" value="CDP-OH_P_trans"/>
</dbReference>